<dbReference type="CDD" id="cd02440">
    <property type="entry name" value="AdoMet_MTases"/>
    <property type="match status" value="1"/>
</dbReference>
<dbReference type="Proteomes" id="UP000331127">
    <property type="component" value="Unassembled WGS sequence"/>
</dbReference>
<proteinExistence type="predicted"/>
<dbReference type="SUPFAM" id="SSF53335">
    <property type="entry name" value="S-adenosyl-L-methionine-dependent methyltransferases"/>
    <property type="match status" value="1"/>
</dbReference>
<dbReference type="GO" id="GO:0008168">
    <property type="term" value="F:methyltransferase activity"/>
    <property type="evidence" value="ECO:0007669"/>
    <property type="project" value="UniProtKB-KW"/>
</dbReference>
<dbReference type="Pfam" id="PF13649">
    <property type="entry name" value="Methyltransf_25"/>
    <property type="match status" value="1"/>
</dbReference>
<dbReference type="InterPro" id="IPR029063">
    <property type="entry name" value="SAM-dependent_MTases_sf"/>
</dbReference>
<dbReference type="EMBL" id="BLAE01000068">
    <property type="protein sequence ID" value="GES15018.1"/>
    <property type="molecule type" value="Genomic_DNA"/>
</dbReference>
<keyword evidence="2 4" id="KW-0808">Transferase</keyword>
<keyword evidence="1 4" id="KW-0489">Methyltransferase</keyword>
<evidence type="ECO:0000256" key="1">
    <source>
        <dbReference type="ARBA" id="ARBA00022603"/>
    </source>
</evidence>
<dbReference type="RefSeq" id="WP_155360170.1">
    <property type="nucleotide sequence ID" value="NZ_BAAAHL010000086.1"/>
</dbReference>
<dbReference type="GO" id="GO:0032259">
    <property type="term" value="P:methylation"/>
    <property type="evidence" value="ECO:0007669"/>
    <property type="project" value="UniProtKB-KW"/>
</dbReference>
<dbReference type="PANTHER" id="PTHR43861">
    <property type="entry name" value="TRANS-ACONITATE 2-METHYLTRANSFERASE-RELATED"/>
    <property type="match status" value="1"/>
</dbReference>
<dbReference type="OrthoDB" id="3286690at2"/>
<evidence type="ECO:0000313" key="4">
    <source>
        <dbReference type="EMBL" id="GES15018.1"/>
    </source>
</evidence>
<accession>A0A5M3XAB4</accession>
<sequence>MLSHEHAHAWIERWDRQQEGYLPDREERFTALIDAVETGRPDPVVIDLGCGPGSLSARLLNRLPDATVIAVDTDPLLLALGRAEYDGLPGLRFVDRDLRVPGWTEALGLPRPADVAVSTTALHWIPGDQLKNVYAELAGALRPGGMFLNGDHLAVADARLDALEVALGTRAAERLFAADPPEDWASWWAAVAADPELEALNLDRDRRKASAGHHGSESGLLSTHVNALRAAGFTEIGTLWQRGNDRLLCALLP</sequence>
<name>A0A5M3XAB4_9ACTN</name>
<organism evidence="4 5">
    <name type="scientific">Acrocarpospora macrocephala</name>
    <dbReference type="NCBI Taxonomy" id="150177"/>
    <lineage>
        <taxon>Bacteria</taxon>
        <taxon>Bacillati</taxon>
        <taxon>Actinomycetota</taxon>
        <taxon>Actinomycetes</taxon>
        <taxon>Streptosporangiales</taxon>
        <taxon>Streptosporangiaceae</taxon>
        <taxon>Acrocarpospora</taxon>
    </lineage>
</organism>
<dbReference type="InterPro" id="IPR041698">
    <property type="entry name" value="Methyltransf_25"/>
</dbReference>
<dbReference type="AlphaFoldDB" id="A0A5M3XAB4"/>
<evidence type="ECO:0000313" key="5">
    <source>
        <dbReference type="Proteomes" id="UP000331127"/>
    </source>
</evidence>
<evidence type="ECO:0000256" key="2">
    <source>
        <dbReference type="ARBA" id="ARBA00022679"/>
    </source>
</evidence>
<protein>
    <submittedName>
        <fullName evidence="4">Methyltransferase</fullName>
    </submittedName>
</protein>
<reference evidence="4 5" key="1">
    <citation type="submission" date="2019-10" db="EMBL/GenBank/DDBJ databases">
        <title>Whole genome shotgun sequence of Acrocarpospora macrocephala NBRC 16266.</title>
        <authorList>
            <person name="Ichikawa N."/>
            <person name="Kimura A."/>
            <person name="Kitahashi Y."/>
            <person name="Komaki H."/>
            <person name="Oguchi A."/>
        </authorList>
    </citation>
    <scope>NUCLEOTIDE SEQUENCE [LARGE SCALE GENOMIC DNA]</scope>
    <source>
        <strain evidence="4 5">NBRC 16266</strain>
    </source>
</reference>
<comment type="caution">
    <text evidence="4">The sequence shown here is derived from an EMBL/GenBank/DDBJ whole genome shotgun (WGS) entry which is preliminary data.</text>
</comment>
<keyword evidence="5" id="KW-1185">Reference proteome</keyword>
<feature type="domain" description="Methyltransferase" evidence="3">
    <location>
        <begin position="45"/>
        <end position="145"/>
    </location>
</feature>
<dbReference type="PANTHER" id="PTHR43861:SF1">
    <property type="entry name" value="TRANS-ACONITATE 2-METHYLTRANSFERASE"/>
    <property type="match status" value="1"/>
</dbReference>
<gene>
    <name evidence="4" type="ORF">Amac_086150</name>
</gene>
<evidence type="ECO:0000259" key="3">
    <source>
        <dbReference type="Pfam" id="PF13649"/>
    </source>
</evidence>
<dbReference type="Gene3D" id="3.40.50.150">
    <property type="entry name" value="Vaccinia Virus protein VP39"/>
    <property type="match status" value="1"/>
</dbReference>